<organism evidence="1 2">
    <name type="scientific">Pseudonocardia bannensis</name>
    <dbReference type="NCBI Taxonomy" id="630973"/>
    <lineage>
        <taxon>Bacteria</taxon>
        <taxon>Bacillati</taxon>
        <taxon>Actinomycetota</taxon>
        <taxon>Actinomycetes</taxon>
        <taxon>Pseudonocardiales</taxon>
        <taxon>Pseudonocardiaceae</taxon>
        <taxon>Pseudonocardia</taxon>
    </lineage>
</organism>
<protein>
    <submittedName>
        <fullName evidence="1">Uncharacterized protein</fullName>
    </submittedName>
</protein>
<reference evidence="1 2" key="1">
    <citation type="submission" date="2020-04" db="EMBL/GenBank/DDBJ databases">
        <authorList>
            <person name="Klaysubun C."/>
            <person name="Duangmal K."/>
            <person name="Lipun K."/>
        </authorList>
    </citation>
    <scope>NUCLEOTIDE SEQUENCE [LARGE SCALE GENOMIC DNA]</scope>
    <source>
        <strain evidence="1 2">DSM 45300</strain>
    </source>
</reference>
<dbReference type="AlphaFoldDB" id="A0A848DFF3"/>
<evidence type="ECO:0000313" key="1">
    <source>
        <dbReference type="EMBL" id="NMH91273.1"/>
    </source>
</evidence>
<gene>
    <name evidence="1" type="ORF">HF519_06645</name>
</gene>
<dbReference type="EMBL" id="JAAXKZ010000015">
    <property type="protein sequence ID" value="NMH91273.1"/>
    <property type="molecule type" value="Genomic_DNA"/>
</dbReference>
<keyword evidence="2" id="KW-1185">Reference proteome</keyword>
<comment type="caution">
    <text evidence="1">The sequence shown here is derived from an EMBL/GenBank/DDBJ whole genome shotgun (WGS) entry which is preliminary data.</text>
</comment>
<proteinExistence type="predicted"/>
<accession>A0A848DFF3</accession>
<dbReference type="Proteomes" id="UP000586918">
    <property type="component" value="Unassembled WGS sequence"/>
</dbReference>
<dbReference type="RefSeq" id="WP_169411163.1">
    <property type="nucleotide sequence ID" value="NZ_JAAXKZ010000015.1"/>
</dbReference>
<evidence type="ECO:0000313" key="2">
    <source>
        <dbReference type="Proteomes" id="UP000586918"/>
    </source>
</evidence>
<name>A0A848DFF3_9PSEU</name>
<sequence length="168" mass="17296">MYEGRGDDVVTITKDPGVAVLQFECPKCSSNTVLKTDGAENLLVNEIGAYKGKHLIDISDTSITSTLTINASGAWKVTVASGLGMATTATGNNPVSGTGDDVVLMLGTATKARITNKGESNFVVKVYPASGYPDLAVNEIGGYQGTVPLDAPAVVQVTSSGKWTIAPS</sequence>